<name>A0ACC3SK25_9PEZI</name>
<comment type="caution">
    <text evidence="1">The sequence shown here is derived from an EMBL/GenBank/DDBJ whole genome shotgun (WGS) entry which is preliminary data.</text>
</comment>
<dbReference type="Proteomes" id="UP001320706">
    <property type="component" value="Unassembled WGS sequence"/>
</dbReference>
<keyword evidence="2" id="KW-1185">Reference proteome</keyword>
<dbReference type="EMBL" id="JAMKPW020000006">
    <property type="protein sequence ID" value="KAK8217294.1"/>
    <property type="molecule type" value="Genomic_DNA"/>
</dbReference>
<organism evidence="1 2">
    <name type="scientific">Zalaria obscura</name>
    <dbReference type="NCBI Taxonomy" id="2024903"/>
    <lineage>
        <taxon>Eukaryota</taxon>
        <taxon>Fungi</taxon>
        <taxon>Dikarya</taxon>
        <taxon>Ascomycota</taxon>
        <taxon>Pezizomycotina</taxon>
        <taxon>Dothideomycetes</taxon>
        <taxon>Dothideomycetidae</taxon>
        <taxon>Dothideales</taxon>
        <taxon>Zalariaceae</taxon>
        <taxon>Zalaria</taxon>
    </lineage>
</organism>
<evidence type="ECO:0000313" key="2">
    <source>
        <dbReference type="Proteomes" id="UP001320706"/>
    </source>
</evidence>
<accession>A0ACC3SK25</accession>
<protein>
    <submittedName>
        <fullName evidence="1">Uncharacterized protein</fullName>
    </submittedName>
</protein>
<proteinExistence type="predicted"/>
<sequence length="226" mass="23200">MSTKASHWQQYCTKQCEIQHSLYNPNIGDGHFPGRTRPCDTARSGSVPGSVPDSVPGSVPGPVPGLAPGTATGTATGSVSGSVPHSVLDPVPGSASDPASDPAFDLASDLASAVGSGPHVPLYIGGHPPSGAPGNCLCVRPFAAHNPGHPVGDQDASRIPGISRSLGALSRTFCVSDPPVAEVGCKKARHGFSRSTWCGYIWTDWYGFLSADVVLLFGRLKSIDCG</sequence>
<reference evidence="1" key="1">
    <citation type="submission" date="2024-02" db="EMBL/GenBank/DDBJ databases">
        <title>Metagenome Assembled Genome of Zalaria obscura JY119.</title>
        <authorList>
            <person name="Vighnesh L."/>
            <person name="Jagadeeshwari U."/>
            <person name="Venkata Ramana C."/>
            <person name="Sasikala C."/>
        </authorList>
    </citation>
    <scope>NUCLEOTIDE SEQUENCE</scope>
    <source>
        <strain evidence="1">JY119</strain>
    </source>
</reference>
<gene>
    <name evidence="1" type="ORF">M8818_001547</name>
</gene>
<evidence type="ECO:0000313" key="1">
    <source>
        <dbReference type="EMBL" id="KAK8217294.1"/>
    </source>
</evidence>